<dbReference type="NCBIfam" id="NF033088">
    <property type="entry name" value="bla_subclass_B1"/>
    <property type="match status" value="1"/>
</dbReference>
<feature type="domain" description="Metallo-beta-lactamase" evidence="9">
    <location>
        <begin position="74"/>
        <end position="250"/>
    </location>
</feature>
<dbReference type="Gene3D" id="3.60.15.10">
    <property type="entry name" value="Ribonuclease Z/Hydroxyacylglutathione hydrolase-like"/>
    <property type="match status" value="1"/>
</dbReference>
<protein>
    <recommendedName>
        <fullName evidence="5">beta-lactamase</fullName>
        <ecNumber evidence="5">3.5.2.6</ecNumber>
    </recommendedName>
</protein>
<evidence type="ECO:0000313" key="10">
    <source>
        <dbReference type="EMBL" id="ARO45653.1"/>
    </source>
</evidence>
<keyword evidence="8" id="KW-0046">Antibiotic resistance</keyword>
<organism evidence="10">
    <name type="scientific">Escherichia coli</name>
    <dbReference type="NCBI Taxonomy" id="562"/>
    <lineage>
        <taxon>Bacteria</taxon>
        <taxon>Pseudomonadati</taxon>
        <taxon>Pseudomonadota</taxon>
        <taxon>Gammaproteobacteria</taxon>
        <taxon>Enterobacterales</taxon>
        <taxon>Enterobacteriaceae</taxon>
        <taxon>Escherichia</taxon>
    </lineage>
</organism>
<reference evidence="10" key="1">
    <citation type="submission" date="2016-10" db="EMBL/GenBank/DDBJ databases">
        <title>Molecular epidemiology of clinical carbapenem-resistent Enterobacteriaceae (CRE) strains in China.</title>
        <authorList>
            <person name="Zhang R."/>
            <person name="Liu L."/>
            <person name="Li R."/>
            <person name="Dong N."/>
            <person name="Zhou H."/>
            <person name="Chan E.W."/>
            <person name="Li J."/>
            <person name="Fang Y."/>
            <person name="Li Y."/>
            <person name="Liao K."/>
            <person name="Chen S."/>
        </authorList>
    </citation>
    <scope>NUCLEOTIDE SEQUENCE</scope>
    <source>
        <strain evidence="10">CREC-A6</strain>
        <plasmid evidence="10">pCREC-A6-NDM</plasmid>
    </source>
</reference>
<proteinExistence type="inferred from homology"/>
<name>A0A288W2K6_ECOLX</name>
<accession>A0A288W2K6</accession>
<dbReference type="EC" id="3.5.2.6" evidence="5"/>
<evidence type="ECO:0000256" key="1">
    <source>
        <dbReference type="ARBA" id="ARBA00001526"/>
    </source>
</evidence>
<comment type="subcellular location">
    <subcellularLocation>
        <location evidence="2">Periplasm</location>
    </subcellularLocation>
</comment>
<dbReference type="AlphaFoldDB" id="A0A288W2K6"/>
<keyword evidence="10" id="KW-0614">Plasmid</keyword>
<comment type="catalytic activity">
    <reaction evidence="1">
        <text>a beta-lactam + H2O = a substituted beta-amino acid</text>
        <dbReference type="Rhea" id="RHEA:20401"/>
        <dbReference type="ChEBI" id="CHEBI:15377"/>
        <dbReference type="ChEBI" id="CHEBI:35627"/>
        <dbReference type="ChEBI" id="CHEBI:140347"/>
        <dbReference type="EC" id="3.5.2.6"/>
    </reaction>
</comment>
<evidence type="ECO:0000256" key="5">
    <source>
        <dbReference type="ARBA" id="ARBA00012865"/>
    </source>
</evidence>
<dbReference type="EMBL" id="KX960109">
    <property type="protein sequence ID" value="ARO45653.1"/>
    <property type="molecule type" value="Genomic_DNA"/>
</dbReference>
<comment type="subunit">
    <text evidence="4">Monomer.</text>
</comment>
<dbReference type="NCBIfam" id="NF000259">
    <property type="entry name" value="blaNDM"/>
    <property type="match status" value="1"/>
</dbReference>
<geneLocation type="plasmid" evidence="10">
    <name>pCREC-A6-NDM</name>
</geneLocation>
<keyword evidence="10" id="KW-0378">Hydrolase</keyword>
<evidence type="ECO:0000256" key="6">
    <source>
        <dbReference type="ARBA" id="ARBA00022729"/>
    </source>
</evidence>
<dbReference type="GO" id="GO:0008800">
    <property type="term" value="F:beta-lactamase activity"/>
    <property type="evidence" value="ECO:0007669"/>
    <property type="project" value="UniProtKB-EC"/>
</dbReference>
<dbReference type="SMART" id="SM00849">
    <property type="entry name" value="Lactamase_B"/>
    <property type="match status" value="1"/>
</dbReference>
<gene>
    <name evidence="10" type="primary">blaNDM-1</name>
    <name evidence="10" type="ORF">PMPNAOBH_00012</name>
</gene>
<evidence type="ECO:0000256" key="2">
    <source>
        <dbReference type="ARBA" id="ARBA00004418"/>
    </source>
</evidence>
<evidence type="ECO:0000256" key="4">
    <source>
        <dbReference type="ARBA" id="ARBA00011245"/>
    </source>
</evidence>
<evidence type="ECO:0000259" key="9">
    <source>
        <dbReference type="SMART" id="SM00849"/>
    </source>
</evidence>
<comment type="similarity">
    <text evidence="3">Belongs to the metallo-beta-lactamase superfamily. Class-B beta-lactamase family.</text>
</comment>
<sequence>MELPNIMHPVAKLSTALAAALMLSGCMPGEIRPTIGQQMETGDQRFGDLVFRQLAPNVWQHTSYLDMPGFGAVASNGLIVRDGGRVLLVDTAWTDDQTAQILNWIKQEINLPVALAVVTHAHQDKMGGMDALHAAGIATYANALSNQLAPQEGLVAAQHSLTFAANGWVEPATAPNFGPLKVFYPGPGHTSDNITVGIDGTDIAFGGCLIKDSKAKSLGNLGDADTEHYAASARAFGAAFPKASMIVMSHSAPIAAPQSLIRPAWPTSCAEPWLTTSPQSAIARFRCDRGVLCEAGLCDELEGSRLDDPAARRFAARILPLS</sequence>
<evidence type="ECO:0000256" key="8">
    <source>
        <dbReference type="ARBA" id="ARBA00023251"/>
    </source>
</evidence>
<dbReference type="NCBIfam" id="NF012229">
    <property type="entry name" value="bla_class_B_core"/>
    <property type="match status" value="1"/>
</dbReference>
<keyword evidence="6" id="KW-0732">Signal</keyword>
<dbReference type="InterPro" id="IPR058199">
    <property type="entry name" value="BlaB//VIM/IMP-1"/>
</dbReference>
<evidence type="ECO:0000256" key="7">
    <source>
        <dbReference type="ARBA" id="ARBA00022764"/>
    </source>
</evidence>
<evidence type="ECO:0000256" key="3">
    <source>
        <dbReference type="ARBA" id="ARBA00005250"/>
    </source>
</evidence>
<dbReference type="SUPFAM" id="SSF56281">
    <property type="entry name" value="Metallo-hydrolase/oxidoreductase"/>
    <property type="match status" value="1"/>
</dbReference>
<dbReference type="Pfam" id="PF00753">
    <property type="entry name" value="Lactamase_B"/>
    <property type="match status" value="1"/>
</dbReference>
<keyword evidence="7" id="KW-0574">Periplasm</keyword>
<dbReference type="InterPro" id="IPR036866">
    <property type="entry name" value="RibonucZ/Hydroxyglut_hydro"/>
</dbReference>
<dbReference type="InterPro" id="IPR001279">
    <property type="entry name" value="Metallo-B-lactamas"/>
</dbReference>